<evidence type="ECO:0000259" key="4">
    <source>
        <dbReference type="Pfam" id="PF11566"/>
    </source>
</evidence>
<proteinExistence type="inferred from homology"/>
<comment type="caution">
    <text evidence="5">The sequence shown here is derived from an EMBL/GenBank/DDBJ whole genome shotgun (WGS) entry which is preliminary data.</text>
</comment>
<dbReference type="GO" id="GO:0000502">
    <property type="term" value="C:proteasome complex"/>
    <property type="evidence" value="ECO:0007669"/>
    <property type="project" value="UniProtKB-KW"/>
</dbReference>
<dbReference type="InterPro" id="IPR045128">
    <property type="entry name" value="PI31-like"/>
</dbReference>
<evidence type="ECO:0000256" key="2">
    <source>
        <dbReference type="ARBA" id="ARBA00022942"/>
    </source>
</evidence>
<dbReference type="GO" id="GO:0043161">
    <property type="term" value="P:proteasome-mediated ubiquitin-dependent protein catabolic process"/>
    <property type="evidence" value="ECO:0007669"/>
    <property type="project" value="InterPro"/>
</dbReference>
<dbReference type="PANTHER" id="PTHR13266:SF1">
    <property type="entry name" value="PROTEASOME INHIBITOR PI31 SUBUNIT"/>
    <property type="match status" value="1"/>
</dbReference>
<dbReference type="AlphaFoldDB" id="A0A4D9D3N5"/>
<organism evidence="5 6">
    <name type="scientific">Nannochloropsis salina CCMP1776</name>
    <dbReference type="NCBI Taxonomy" id="1027361"/>
    <lineage>
        <taxon>Eukaryota</taxon>
        <taxon>Sar</taxon>
        <taxon>Stramenopiles</taxon>
        <taxon>Ochrophyta</taxon>
        <taxon>Eustigmatophyceae</taxon>
        <taxon>Eustigmatales</taxon>
        <taxon>Monodopsidaceae</taxon>
        <taxon>Microchloropsis</taxon>
        <taxon>Microchloropsis salina</taxon>
    </lineage>
</organism>
<gene>
    <name evidence="5" type="ORF">NSK_003133</name>
</gene>
<dbReference type="InterPro" id="IPR021625">
    <property type="entry name" value="PI31_Prot_N"/>
</dbReference>
<name>A0A4D9D3N5_9STRA</name>
<keyword evidence="2" id="KW-0647">Proteasome</keyword>
<dbReference type="EMBL" id="SDOX01000011">
    <property type="protein sequence ID" value="TFJ85624.1"/>
    <property type="molecule type" value="Genomic_DNA"/>
</dbReference>
<feature type="compositionally biased region" description="Gly residues" evidence="3">
    <location>
        <begin position="343"/>
        <end position="352"/>
    </location>
</feature>
<dbReference type="GO" id="GO:0070628">
    <property type="term" value="F:proteasome binding"/>
    <property type="evidence" value="ECO:0007669"/>
    <property type="project" value="InterPro"/>
</dbReference>
<feature type="domain" description="PI31 proteasome regulator N-terminal" evidence="4">
    <location>
        <begin position="142"/>
        <end position="295"/>
    </location>
</feature>
<protein>
    <recommendedName>
        <fullName evidence="4">PI31 proteasome regulator N-terminal domain-containing protein</fullName>
    </recommendedName>
</protein>
<sequence>MEPCEGTRAAYDLLIEWRKSLTSHLSEGSMVRQIVQKGLQETEALLDKVRQAGEMRKQIDGLPAGVVKDHMSNALAELERELAATVAGQEVKEKSKMTGEAGIADTSENSANTIAAEAGDKTYQMMVEQLVPTGNSVFVKGRKDALALAVHLVLLGSGFVCYAEEEEKGGPTRFAPPIRPIPPSRMVPSRWNDDPTNICLAYRHAGLGDREVQLKVLWMDEERVVVELKDRGSGGKTATMALHGPDFVISEGVGSKDTDPGIKRTDPLAHFQRHMDPLAASLYAGIVNKLVPPPSEEYATSGALPSSQSDVPRPGSRPPFQGERPFDIPVPNPLGPMAPPGYAGYGRRGGGLVPDFEGDLQPGGRWGGPGGGNLMGPDHPMFTGGRGEVGQGGGGGLGMPQPRFDPYGPVIPPNRGGPPARGPVDPNDPRGRGRAFRDPDPDHLPPPGPPGGNFYF</sequence>
<keyword evidence="6" id="KW-1185">Reference proteome</keyword>
<evidence type="ECO:0000313" key="6">
    <source>
        <dbReference type="Proteomes" id="UP000355283"/>
    </source>
</evidence>
<comment type="similarity">
    <text evidence="1">Belongs to the proteasome inhibitor PI31 family.</text>
</comment>
<feature type="compositionally biased region" description="Basic and acidic residues" evidence="3">
    <location>
        <begin position="427"/>
        <end position="443"/>
    </location>
</feature>
<dbReference type="Proteomes" id="UP000355283">
    <property type="component" value="Unassembled WGS sequence"/>
</dbReference>
<feature type="compositionally biased region" description="Gly residues" evidence="3">
    <location>
        <begin position="364"/>
        <end position="374"/>
    </location>
</feature>
<dbReference type="Pfam" id="PF11566">
    <property type="entry name" value="PI31_Prot_N"/>
    <property type="match status" value="1"/>
</dbReference>
<evidence type="ECO:0000256" key="1">
    <source>
        <dbReference type="ARBA" id="ARBA00006405"/>
    </source>
</evidence>
<feature type="compositionally biased region" description="Pro residues" evidence="3">
    <location>
        <begin position="328"/>
        <end position="339"/>
    </location>
</feature>
<feature type="region of interest" description="Disordered" evidence="3">
    <location>
        <begin position="295"/>
        <end position="456"/>
    </location>
</feature>
<reference evidence="5 6" key="1">
    <citation type="submission" date="2019-01" db="EMBL/GenBank/DDBJ databases">
        <title>Nuclear Genome Assembly of the Microalgal Biofuel strain Nannochloropsis salina CCMP1776.</title>
        <authorList>
            <person name="Hovde B."/>
        </authorList>
    </citation>
    <scope>NUCLEOTIDE SEQUENCE [LARGE SCALE GENOMIC DNA]</scope>
    <source>
        <strain evidence="5 6">CCMP1776</strain>
    </source>
</reference>
<dbReference type="Gene3D" id="3.40.1000.30">
    <property type="match status" value="1"/>
</dbReference>
<dbReference type="GO" id="GO:0004866">
    <property type="term" value="F:endopeptidase inhibitor activity"/>
    <property type="evidence" value="ECO:0007669"/>
    <property type="project" value="InterPro"/>
</dbReference>
<evidence type="ECO:0000313" key="5">
    <source>
        <dbReference type="EMBL" id="TFJ85624.1"/>
    </source>
</evidence>
<dbReference type="PANTHER" id="PTHR13266">
    <property type="entry name" value="PROTEASOME INHIBITOR"/>
    <property type="match status" value="1"/>
</dbReference>
<evidence type="ECO:0000256" key="3">
    <source>
        <dbReference type="SAM" id="MobiDB-lite"/>
    </source>
</evidence>
<dbReference type="OrthoDB" id="10389467at2759"/>
<feature type="compositionally biased region" description="Gly residues" evidence="3">
    <location>
        <begin position="384"/>
        <end position="398"/>
    </location>
</feature>
<accession>A0A4D9D3N5</accession>